<evidence type="ECO:0000313" key="2">
    <source>
        <dbReference type="Proteomes" id="UP001569428"/>
    </source>
</evidence>
<gene>
    <name evidence="1" type="ORF">ACCI49_08825</name>
</gene>
<organism evidence="1 2">
    <name type="scientific">Microbulbifer epialgicus</name>
    <dbReference type="NCBI Taxonomy" id="393907"/>
    <lineage>
        <taxon>Bacteria</taxon>
        <taxon>Pseudomonadati</taxon>
        <taxon>Pseudomonadota</taxon>
        <taxon>Gammaproteobacteria</taxon>
        <taxon>Cellvibrionales</taxon>
        <taxon>Microbulbiferaceae</taxon>
        <taxon>Microbulbifer</taxon>
    </lineage>
</organism>
<name>A0ABV4NZ60_9GAMM</name>
<protein>
    <submittedName>
        <fullName evidence="1">Uncharacterized protein</fullName>
    </submittedName>
</protein>
<proteinExistence type="predicted"/>
<dbReference type="Proteomes" id="UP001569428">
    <property type="component" value="Unassembled WGS sequence"/>
</dbReference>
<reference evidence="1 2" key="1">
    <citation type="submission" date="2024-08" db="EMBL/GenBank/DDBJ databases">
        <authorList>
            <person name="Ishaq N."/>
        </authorList>
    </citation>
    <scope>NUCLEOTIDE SEQUENCE [LARGE SCALE GENOMIC DNA]</scope>
    <source>
        <strain evidence="1 2">DSM 18651</strain>
    </source>
</reference>
<comment type="caution">
    <text evidence="1">The sequence shown here is derived from an EMBL/GenBank/DDBJ whole genome shotgun (WGS) entry which is preliminary data.</text>
</comment>
<dbReference type="EMBL" id="JBGMEK010000014">
    <property type="protein sequence ID" value="MFA0811022.1"/>
    <property type="molecule type" value="Genomic_DNA"/>
</dbReference>
<accession>A0ABV4NZ60</accession>
<keyword evidence="2" id="KW-1185">Reference proteome</keyword>
<dbReference type="RefSeq" id="WP_371838590.1">
    <property type="nucleotide sequence ID" value="NZ_JBGMEK010000014.1"/>
</dbReference>
<evidence type="ECO:0000313" key="1">
    <source>
        <dbReference type="EMBL" id="MFA0811022.1"/>
    </source>
</evidence>
<sequence>METLDLKLPYTDLTLILDSIRHYLKHIENLDENSIDEDTLADLLNDAESLKVIEANLAKLFSEKFGPY</sequence>